<dbReference type="AlphaFoldDB" id="A0A0V1K9I8"/>
<protein>
    <submittedName>
        <fullName evidence="3">Protein TFG</fullName>
    </submittedName>
</protein>
<dbReference type="GO" id="GO:0042802">
    <property type="term" value="F:identical protein binding"/>
    <property type="evidence" value="ECO:0007669"/>
    <property type="project" value="InterPro"/>
</dbReference>
<accession>A0A0V1K9I8</accession>
<feature type="transmembrane region" description="Helical" evidence="1">
    <location>
        <begin position="101"/>
        <end position="124"/>
    </location>
</feature>
<dbReference type="GO" id="GO:0070971">
    <property type="term" value="C:endoplasmic reticulum exit site"/>
    <property type="evidence" value="ECO:0007669"/>
    <property type="project" value="TreeGrafter"/>
</dbReference>
<evidence type="ECO:0000313" key="5">
    <source>
        <dbReference type="Proteomes" id="UP000054826"/>
    </source>
</evidence>
<dbReference type="Proteomes" id="UP000054826">
    <property type="component" value="Unassembled WGS sequence"/>
</dbReference>
<dbReference type="GO" id="GO:0048208">
    <property type="term" value="P:COPII vesicle coating"/>
    <property type="evidence" value="ECO:0007669"/>
    <property type="project" value="InterPro"/>
</dbReference>
<dbReference type="EMBL" id="JYDV01000008">
    <property type="protein sequence ID" value="KRZ43852.1"/>
    <property type="molecule type" value="Genomic_DNA"/>
</dbReference>
<sequence length="454" mass="51679">MQIFIIQTFYSHRLNLLKFNIYKNSHSSLTRVIALIFQFHLNKKVKNCPLVLHPVGSQQSAALLTKPTAGYPVEQCTEFLLLHFLRSKISKQWRVDDHFKIYHMIVLTSAPYSSEIILRAISSYMLLDNWSFAILMIMLSLWINAALLIRIGIAGNRCYVDVVSILLLCILLLWAHHFLASNNHTRIVSDNLKTPYSADYSQTLIIKVKLCNDIRKILIQNDDVTYDELVCIMQRVFKDKLSATDDHDEDGDLSHVADSVIDALEKIERCSLLTRSGRDVFSQSDSQRNVGEDSSSADLTKQDTEFGSIHHGCWKLEDISEQEDFTTSDATHLNTGRRQLDAFTFQRAETLHFSAEVMRAAELHPFPSATHLTDHMSFQPNSRGDMFQIHINTTGYISSQLPSTITGSACLLNSQTLQSHLHSMKLALRQSMCSKTAVLKVWVSSSFWVGCWQY</sequence>
<feature type="transmembrane region" description="Helical" evidence="1">
    <location>
        <begin position="158"/>
        <end position="179"/>
    </location>
</feature>
<proteinExistence type="predicted"/>
<keyword evidence="1" id="KW-0472">Membrane</keyword>
<keyword evidence="1" id="KW-0812">Transmembrane</keyword>
<dbReference type="EMBL" id="JYDR01000006">
    <property type="protein sequence ID" value="KRY77810.1"/>
    <property type="molecule type" value="Genomic_DNA"/>
</dbReference>
<keyword evidence="1" id="KW-1133">Transmembrane helix</keyword>
<evidence type="ECO:0000313" key="4">
    <source>
        <dbReference type="Proteomes" id="UP000054632"/>
    </source>
</evidence>
<dbReference type="Proteomes" id="UP000054632">
    <property type="component" value="Unassembled WGS sequence"/>
</dbReference>
<gene>
    <name evidence="3" type="primary">TFG</name>
    <name evidence="2" type="ORF">T4A_6891</name>
    <name evidence="3" type="ORF">T4C_6755</name>
</gene>
<comment type="caution">
    <text evidence="3">The sequence shown here is derived from an EMBL/GenBank/DDBJ whole genome shotgun (WGS) entry which is preliminary data.</text>
</comment>
<reference evidence="4 5" key="1">
    <citation type="submission" date="2015-01" db="EMBL/GenBank/DDBJ databases">
        <title>Evolution of Trichinella species and genotypes.</title>
        <authorList>
            <person name="Korhonen P.K."/>
            <person name="Edoardo P."/>
            <person name="Giuseppe L.R."/>
            <person name="Gasser R.B."/>
        </authorList>
    </citation>
    <scope>NUCLEOTIDE SEQUENCE [LARGE SCALE GENOMIC DNA]</scope>
    <source>
        <strain evidence="2">ISS13</strain>
        <strain evidence="3">ISS176</strain>
    </source>
</reference>
<name>A0A0V1K9I8_TRIPS</name>
<dbReference type="InterPro" id="IPR033512">
    <property type="entry name" value="TFG"/>
</dbReference>
<evidence type="ECO:0000313" key="3">
    <source>
        <dbReference type="EMBL" id="KRZ43852.1"/>
    </source>
</evidence>
<dbReference type="PANTHER" id="PTHR15335:SF7">
    <property type="entry name" value="PROTEIN TFG"/>
    <property type="match status" value="1"/>
</dbReference>
<evidence type="ECO:0000313" key="2">
    <source>
        <dbReference type="EMBL" id="KRY77810.1"/>
    </source>
</evidence>
<dbReference type="PANTHER" id="PTHR15335">
    <property type="entry name" value="PROTEIN TFG"/>
    <property type="match status" value="1"/>
</dbReference>
<evidence type="ECO:0000256" key="1">
    <source>
        <dbReference type="SAM" id="Phobius"/>
    </source>
</evidence>
<organism evidence="3 5">
    <name type="scientific">Trichinella pseudospiralis</name>
    <name type="common">Parasitic roundworm</name>
    <dbReference type="NCBI Taxonomy" id="6337"/>
    <lineage>
        <taxon>Eukaryota</taxon>
        <taxon>Metazoa</taxon>
        <taxon>Ecdysozoa</taxon>
        <taxon>Nematoda</taxon>
        <taxon>Enoplea</taxon>
        <taxon>Dorylaimia</taxon>
        <taxon>Trichinellida</taxon>
        <taxon>Trichinellidae</taxon>
        <taxon>Trichinella</taxon>
    </lineage>
</organism>
<feature type="transmembrane region" description="Helical" evidence="1">
    <location>
        <begin position="130"/>
        <end position="151"/>
    </location>
</feature>